<organism evidence="1 2">
    <name type="scientific">Eisenbergiella tayi</name>
    <dbReference type="NCBI Taxonomy" id="1432052"/>
    <lineage>
        <taxon>Bacteria</taxon>
        <taxon>Bacillati</taxon>
        <taxon>Bacillota</taxon>
        <taxon>Clostridia</taxon>
        <taxon>Lachnospirales</taxon>
        <taxon>Lachnospiraceae</taxon>
        <taxon>Eisenbergiella</taxon>
    </lineage>
</organism>
<name>A0A1E3AA39_9FIRM</name>
<gene>
    <name evidence="1" type="ORF">BEI61_01477</name>
</gene>
<proteinExistence type="predicted"/>
<sequence>MVGTELLKGQGLGNQLFCYVTTRCIAMKQGRDFSILGSETLANNIHSSCGLYFMDLDFGVKAEKKDFAGTYYERDDRIFTGSSRHDMTHGCYVTAADEGMFQVADNMLLFGNMQAEEYYIAYKKQIKQWLKVKPEYDCHDFTDKNLCVLHLRCSDYMDSPELYLRKKYWLDGMKNMRKINPDMKFMIITNDVKEANKFLPGIPAYNFDLAKDYSILKNARYLLLANSSFAYFPAFTSDTVEYIIAPKYWARHNVSDGYWASEQNIYSGWHYMDRKGRVFSDEECRHELEAYKKKSGKYRRLNVKPGKLKSYFYKIQSKSIYTNARLHKITRGVIRRMKALKGR</sequence>
<evidence type="ECO:0000313" key="1">
    <source>
        <dbReference type="EMBL" id="ODM05588.1"/>
    </source>
</evidence>
<reference evidence="1 2" key="1">
    <citation type="submission" date="2016-07" db="EMBL/GenBank/DDBJ databases">
        <title>Characterization of isolates of Eisenbergiella tayi derived from blood cultures, using whole genome sequencing.</title>
        <authorList>
            <person name="Burdz T."/>
            <person name="Wiebe D."/>
            <person name="Huynh C."/>
            <person name="Bernard K."/>
        </authorList>
    </citation>
    <scope>NUCLEOTIDE SEQUENCE [LARGE SCALE GENOMIC DNA]</scope>
    <source>
        <strain evidence="1 2">NML 110608</strain>
    </source>
</reference>
<evidence type="ECO:0008006" key="3">
    <source>
        <dbReference type="Google" id="ProtNLM"/>
    </source>
</evidence>
<dbReference type="Proteomes" id="UP000094067">
    <property type="component" value="Unassembled WGS sequence"/>
</dbReference>
<evidence type="ECO:0000313" key="2">
    <source>
        <dbReference type="Proteomes" id="UP000094067"/>
    </source>
</evidence>
<protein>
    <recommendedName>
        <fullName evidence="3">Glycosyl transferase</fullName>
    </recommendedName>
</protein>
<dbReference type="EMBL" id="MCGH01000002">
    <property type="protein sequence ID" value="ODM05588.1"/>
    <property type="molecule type" value="Genomic_DNA"/>
</dbReference>
<dbReference type="AlphaFoldDB" id="A0A1E3AA39"/>
<comment type="caution">
    <text evidence="1">The sequence shown here is derived from an EMBL/GenBank/DDBJ whole genome shotgun (WGS) entry which is preliminary data.</text>
</comment>
<dbReference type="PATRIC" id="fig|1432052.4.peg.1659"/>
<accession>A0A1E3AA39</accession>
<dbReference type="RefSeq" id="WP_069153363.1">
    <property type="nucleotide sequence ID" value="NZ_MCGH01000002.1"/>
</dbReference>